<feature type="transmembrane region" description="Helical" evidence="7">
    <location>
        <begin position="354"/>
        <end position="372"/>
    </location>
</feature>
<evidence type="ECO:0000256" key="1">
    <source>
        <dbReference type="ARBA" id="ARBA00004651"/>
    </source>
</evidence>
<keyword evidence="9" id="KW-1185">Reference proteome</keyword>
<dbReference type="RefSeq" id="WP_124179210.1">
    <property type="nucleotide sequence ID" value="NZ_REFY01000005.1"/>
</dbReference>
<dbReference type="InterPro" id="IPR000060">
    <property type="entry name" value="BCCT_transptr"/>
</dbReference>
<evidence type="ECO:0000313" key="8">
    <source>
        <dbReference type="EMBL" id="RQG88015.1"/>
    </source>
</evidence>
<feature type="transmembrane region" description="Helical" evidence="7">
    <location>
        <begin position="98"/>
        <end position="120"/>
    </location>
</feature>
<feature type="transmembrane region" description="Helical" evidence="7">
    <location>
        <begin position="413"/>
        <end position="430"/>
    </location>
</feature>
<comment type="subcellular location">
    <subcellularLocation>
        <location evidence="1">Cell membrane</location>
        <topology evidence="1">Multi-pass membrane protein</topology>
    </subcellularLocation>
</comment>
<keyword evidence="5 7" id="KW-1133">Transmembrane helix</keyword>
<dbReference type="EMBL" id="REFY01000005">
    <property type="protein sequence ID" value="RQG88015.1"/>
    <property type="molecule type" value="Genomic_DNA"/>
</dbReference>
<name>A0A3N6MT98_9EURY</name>
<feature type="transmembrane region" description="Helical" evidence="7">
    <location>
        <begin position="271"/>
        <end position="290"/>
    </location>
</feature>
<keyword evidence="6 7" id="KW-0472">Membrane</keyword>
<dbReference type="GO" id="GO:0022857">
    <property type="term" value="F:transmembrane transporter activity"/>
    <property type="evidence" value="ECO:0007669"/>
    <property type="project" value="InterPro"/>
</dbReference>
<feature type="transmembrane region" description="Helical" evidence="7">
    <location>
        <begin position="240"/>
        <end position="259"/>
    </location>
</feature>
<keyword evidence="4 7" id="KW-0812">Transmembrane</keyword>
<dbReference type="PANTHER" id="PTHR30047">
    <property type="entry name" value="HIGH-AFFINITY CHOLINE TRANSPORT PROTEIN-RELATED"/>
    <property type="match status" value="1"/>
</dbReference>
<accession>A0A3N6MT98</accession>
<feature type="transmembrane region" description="Helical" evidence="7">
    <location>
        <begin position="154"/>
        <end position="177"/>
    </location>
</feature>
<evidence type="ECO:0000256" key="4">
    <source>
        <dbReference type="ARBA" id="ARBA00022692"/>
    </source>
</evidence>
<comment type="caution">
    <text evidence="8">The sequence shown here is derived from an EMBL/GenBank/DDBJ whole genome shotgun (WGS) entry which is preliminary data.</text>
</comment>
<dbReference type="AlphaFoldDB" id="A0A3N6MT98"/>
<evidence type="ECO:0000256" key="2">
    <source>
        <dbReference type="ARBA" id="ARBA00022448"/>
    </source>
</evidence>
<feature type="transmembrane region" description="Helical" evidence="7">
    <location>
        <begin position="451"/>
        <end position="473"/>
    </location>
</feature>
<feature type="transmembrane region" description="Helical" evidence="7">
    <location>
        <begin position="329"/>
        <end position="347"/>
    </location>
</feature>
<evidence type="ECO:0000256" key="6">
    <source>
        <dbReference type="ARBA" id="ARBA00023136"/>
    </source>
</evidence>
<evidence type="ECO:0000256" key="3">
    <source>
        <dbReference type="ARBA" id="ARBA00022475"/>
    </source>
</evidence>
<evidence type="ECO:0000256" key="5">
    <source>
        <dbReference type="ARBA" id="ARBA00022989"/>
    </source>
</evidence>
<evidence type="ECO:0000313" key="9">
    <source>
        <dbReference type="Proteomes" id="UP000273828"/>
    </source>
</evidence>
<feature type="transmembrane region" description="Helical" evidence="7">
    <location>
        <begin position="63"/>
        <end position="86"/>
    </location>
</feature>
<proteinExistence type="predicted"/>
<dbReference type="Pfam" id="PF02028">
    <property type="entry name" value="BCCT"/>
    <property type="match status" value="1"/>
</dbReference>
<dbReference type="Proteomes" id="UP000273828">
    <property type="component" value="Unassembled WGS sequence"/>
</dbReference>
<keyword evidence="3" id="KW-1003">Cell membrane</keyword>
<gene>
    <name evidence="8" type="ORF">EA462_14260</name>
</gene>
<sequence>MARDEMNDQFSTHVSALLDGANQTVVVGSLAVLAAVSGLLVLLPGPTGTGVSALEGFLLFEVGFVFGLALAISLVVLGIIAVGPWGRITLGGDDATPAYGNGTYFAMLFAIGIAAGIAFFGPGEAAYYMLDVPPGIDPGVDAHDRGVWGMSFTLTHWGIITSATSAVFAVPIGYYYYRDDAPFRVSSALYPLVRDRPMLAAIVDIFAISGLVFGLASSIMETTQNFLAGISFQWGVASPETGTVLFIAAVTLVYTLSAYTGLNRGIRRISVLSLGLFLVMGGATFVFGGASEIVGLSIGATAAQPSHLYALATSIQTEWVAIWHHYNTAIWFSISAGYGLFTARISYGRSLREIVAYAVVASGLANMVWFYVVGGGVVRQAISDGGETLSLIETEGFAVAAFPLLLEFPFGELFLFLFLGIGLLFIINSADSQTMSVAMMTSKNTVDPPGIIRAFWGTAIGLVAVMLILVGGADIVGSFAVFTGFALAILAVAALATTLVSMIRG</sequence>
<feature type="transmembrane region" description="Helical" evidence="7">
    <location>
        <begin position="21"/>
        <end position="43"/>
    </location>
</feature>
<protein>
    <recommendedName>
        <fullName evidence="10">BCCT family transporter</fullName>
    </recommendedName>
</protein>
<evidence type="ECO:0000256" key="7">
    <source>
        <dbReference type="SAM" id="Phobius"/>
    </source>
</evidence>
<feature type="transmembrane region" description="Helical" evidence="7">
    <location>
        <begin position="198"/>
        <end position="220"/>
    </location>
</feature>
<reference evidence="8 9" key="1">
    <citation type="submission" date="2018-10" db="EMBL/GenBank/DDBJ databases">
        <title>Natrarchaeobius chitinivorans gen. nov., sp. nov., and Natrarchaeobius haloalkaliphilus sp. nov., alkaliphilic, chitin-utilizing haloarchaea from hypersaline alkaline lakes.</title>
        <authorList>
            <person name="Sorokin D.Y."/>
            <person name="Elcheninov A.G."/>
            <person name="Kostrikina N.A."/>
            <person name="Bale N.J."/>
            <person name="Sinninghe Damste J.S."/>
            <person name="Khijniak T.V."/>
            <person name="Kublanov I.V."/>
            <person name="Toshchakov S.V."/>
        </authorList>
    </citation>
    <scope>NUCLEOTIDE SEQUENCE [LARGE SCALE GENOMIC DNA]</scope>
    <source>
        <strain evidence="8 9">AArcht-Sl</strain>
    </source>
</reference>
<evidence type="ECO:0008006" key="10">
    <source>
        <dbReference type="Google" id="ProtNLM"/>
    </source>
</evidence>
<dbReference type="GO" id="GO:0005886">
    <property type="term" value="C:plasma membrane"/>
    <property type="evidence" value="ECO:0007669"/>
    <property type="project" value="UniProtKB-SubCell"/>
</dbReference>
<keyword evidence="2" id="KW-0813">Transport</keyword>
<feature type="transmembrane region" description="Helical" evidence="7">
    <location>
        <begin position="479"/>
        <end position="503"/>
    </location>
</feature>
<organism evidence="8 9">
    <name type="scientific">Natrarchaeobius halalkaliphilus</name>
    <dbReference type="NCBI Taxonomy" id="1679091"/>
    <lineage>
        <taxon>Archaea</taxon>
        <taxon>Methanobacteriati</taxon>
        <taxon>Methanobacteriota</taxon>
        <taxon>Stenosarchaea group</taxon>
        <taxon>Halobacteria</taxon>
        <taxon>Halobacteriales</taxon>
        <taxon>Natrialbaceae</taxon>
        <taxon>Natrarchaeobius</taxon>
    </lineage>
</organism>
<dbReference type="PANTHER" id="PTHR30047:SF11">
    <property type="entry name" value="L-CARNITINE_GAMMA-BUTYROBETAINE ANTIPORTER"/>
    <property type="match status" value="1"/>
</dbReference>